<sequence length="153" mass="17587">MLVTPLGQVRLFVNDEEIEYTVVQVALDRTCRNVSGRYLIQYEYTKDDGIQKIRCCLPSVENHHTIIESGERLEAISFYDDSTKLTIGIEASFGLESEDSLDYSGSYLSNGIEYETNLNTVNKIFQFGVCWIRPFTDYNEQETWFGADPTLIR</sequence>
<dbReference type="RefSeq" id="WP_088073811.1">
    <property type="nucleotide sequence ID" value="NZ_JAHQCR010000087.1"/>
</dbReference>
<name>A0ABS6JZF8_9BACI</name>
<gene>
    <name evidence="1" type="ORF">KS407_20775</name>
</gene>
<accession>A0ABS6JZF8</accession>
<proteinExistence type="predicted"/>
<dbReference type="EMBL" id="JAHQCR010000087">
    <property type="protein sequence ID" value="MBU9723858.1"/>
    <property type="molecule type" value="Genomic_DNA"/>
</dbReference>
<dbReference type="Proteomes" id="UP000790580">
    <property type="component" value="Unassembled WGS sequence"/>
</dbReference>
<evidence type="ECO:0000313" key="1">
    <source>
        <dbReference type="EMBL" id="MBU9723858.1"/>
    </source>
</evidence>
<protein>
    <submittedName>
        <fullName evidence="1">Uncharacterized protein</fullName>
    </submittedName>
</protein>
<reference evidence="1 2" key="1">
    <citation type="submission" date="2021-06" db="EMBL/GenBank/DDBJ databases">
        <title>Bacillus sp. RD4P76, an endophyte from a halophyte.</title>
        <authorList>
            <person name="Sun J.-Q."/>
        </authorList>
    </citation>
    <scope>NUCLEOTIDE SEQUENCE [LARGE SCALE GENOMIC DNA]</scope>
    <source>
        <strain evidence="1 2">JCM 17098</strain>
    </source>
</reference>
<evidence type="ECO:0000313" key="2">
    <source>
        <dbReference type="Proteomes" id="UP000790580"/>
    </source>
</evidence>
<organism evidence="1 2">
    <name type="scientific">Evansella alkalicola</name>
    <dbReference type="NCBI Taxonomy" id="745819"/>
    <lineage>
        <taxon>Bacteria</taxon>
        <taxon>Bacillati</taxon>
        <taxon>Bacillota</taxon>
        <taxon>Bacilli</taxon>
        <taxon>Bacillales</taxon>
        <taxon>Bacillaceae</taxon>
        <taxon>Evansella</taxon>
    </lineage>
</organism>
<comment type="caution">
    <text evidence="1">The sequence shown here is derived from an EMBL/GenBank/DDBJ whole genome shotgun (WGS) entry which is preliminary data.</text>
</comment>
<keyword evidence="2" id="KW-1185">Reference proteome</keyword>